<dbReference type="AlphaFoldDB" id="A0A5S3X4F3"/>
<dbReference type="Pfam" id="PF11614">
    <property type="entry name" value="FixG_C"/>
    <property type="match status" value="1"/>
</dbReference>
<feature type="non-terminal residue" evidence="2">
    <location>
        <position position="1"/>
    </location>
</feature>
<evidence type="ECO:0000259" key="1">
    <source>
        <dbReference type="Pfam" id="PF11614"/>
    </source>
</evidence>
<name>A0A5S3X4F3_9GAMM</name>
<evidence type="ECO:0000313" key="2">
    <source>
        <dbReference type="EMBL" id="TMP38340.1"/>
    </source>
</evidence>
<organism evidence="2 3">
    <name type="scientific">Pseudoalteromonas rubra</name>
    <dbReference type="NCBI Taxonomy" id="43658"/>
    <lineage>
        <taxon>Bacteria</taxon>
        <taxon>Pseudomonadati</taxon>
        <taxon>Pseudomonadota</taxon>
        <taxon>Gammaproteobacteria</taxon>
        <taxon>Alteromonadales</taxon>
        <taxon>Pseudoalteromonadaceae</taxon>
        <taxon>Pseudoalteromonas</taxon>
    </lineage>
</organism>
<feature type="domain" description="FixG C-terminal immunoglobulin-like" evidence="1">
    <location>
        <begin position="6"/>
        <end position="43"/>
    </location>
</feature>
<dbReference type="InterPro" id="IPR013783">
    <property type="entry name" value="Ig-like_fold"/>
</dbReference>
<dbReference type="EMBL" id="PNCJ01000009">
    <property type="protein sequence ID" value="TMP38340.1"/>
    <property type="molecule type" value="Genomic_DNA"/>
</dbReference>
<dbReference type="Gene3D" id="2.60.40.10">
    <property type="entry name" value="Immunoglobulins"/>
    <property type="match status" value="1"/>
</dbReference>
<comment type="caution">
    <text evidence="2">The sequence shown here is derived from an EMBL/GenBank/DDBJ whole genome shotgun (WGS) entry which is preliminary data.</text>
</comment>
<protein>
    <recommendedName>
        <fullName evidence="1">FixG C-terminal immunoglobulin-like domain-containing protein</fullName>
    </recommendedName>
</protein>
<sequence length="44" mass="5101">CSLLELLTARVAHLDIIRDRNQLYRVNVEGLVENTYTLKMINKA</sequence>
<gene>
    <name evidence="2" type="ORF">CWB98_06300</name>
</gene>
<dbReference type="InterPro" id="IPR032879">
    <property type="entry name" value="FixG_C"/>
</dbReference>
<reference evidence="2 3" key="1">
    <citation type="submission" date="2018-01" db="EMBL/GenBank/DDBJ databases">
        <authorList>
            <person name="Paulsen S."/>
            <person name="Gram L.K."/>
        </authorList>
    </citation>
    <scope>NUCLEOTIDE SEQUENCE [LARGE SCALE GENOMIC DNA]</scope>
    <source>
        <strain evidence="2 3">S2599</strain>
    </source>
</reference>
<proteinExistence type="predicted"/>
<reference evidence="3" key="2">
    <citation type="submission" date="2019-06" db="EMBL/GenBank/DDBJ databases">
        <title>Co-occurence of chitin degradation, pigmentation and bioactivity in marine Pseudoalteromonas.</title>
        <authorList>
            <person name="Sonnenschein E.C."/>
            <person name="Bech P.K."/>
        </authorList>
    </citation>
    <scope>NUCLEOTIDE SEQUENCE [LARGE SCALE GENOMIC DNA]</scope>
    <source>
        <strain evidence="3">S2599</strain>
    </source>
</reference>
<dbReference type="Proteomes" id="UP000306719">
    <property type="component" value="Unassembled WGS sequence"/>
</dbReference>
<evidence type="ECO:0000313" key="3">
    <source>
        <dbReference type="Proteomes" id="UP000306719"/>
    </source>
</evidence>
<accession>A0A5S3X4F3</accession>